<dbReference type="EMBL" id="JAQQWM010000009">
    <property type="protein sequence ID" value="KAK8046316.1"/>
    <property type="molecule type" value="Genomic_DNA"/>
</dbReference>
<keyword evidence="3 6" id="KW-0812">Transmembrane</keyword>
<feature type="transmembrane region" description="Helical" evidence="6">
    <location>
        <begin position="139"/>
        <end position="158"/>
    </location>
</feature>
<accession>A0ABR1TI55</accession>
<organism evidence="8 9">
    <name type="scientific">Apiospora saccharicola</name>
    <dbReference type="NCBI Taxonomy" id="335842"/>
    <lineage>
        <taxon>Eukaryota</taxon>
        <taxon>Fungi</taxon>
        <taxon>Dikarya</taxon>
        <taxon>Ascomycota</taxon>
        <taxon>Pezizomycotina</taxon>
        <taxon>Sordariomycetes</taxon>
        <taxon>Xylariomycetidae</taxon>
        <taxon>Amphisphaeriales</taxon>
        <taxon>Apiosporaceae</taxon>
        <taxon>Apiospora</taxon>
    </lineage>
</organism>
<proteinExistence type="inferred from homology"/>
<evidence type="ECO:0000313" key="9">
    <source>
        <dbReference type="Proteomes" id="UP001446871"/>
    </source>
</evidence>
<feature type="compositionally biased region" description="Basic and acidic residues" evidence="7">
    <location>
        <begin position="81"/>
        <end position="91"/>
    </location>
</feature>
<gene>
    <name evidence="8" type="ORF">PG996_014380</name>
</gene>
<feature type="compositionally biased region" description="Low complexity" evidence="7">
    <location>
        <begin position="92"/>
        <end position="101"/>
    </location>
</feature>
<evidence type="ECO:0000256" key="7">
    <source>
        <dbReference type="SAM" id="MobiDB-lite"/>
    </source>
</evidence>
<feature type="transmembrane region" description="Helical" evidence="6">
    <location>
        <begin position="116"/>
        <end position="133"/>
    </location>
</feature>
<protein>
    <recommendedName>
        <fullName evidence="6">Copper transport protein</fullName>
    </recommendedName>
</protein>
<dbReference type="PANTHER" id="PTHR12483">
    <property type="entry name" value="SOLUTE CARRIER FAMILY 31 COPPER TRANSPORTERS"/>
    <property type="match status" value="1"/>
</dbReference>
<keyword evidence="9" id="KW-1185">Reference proteome</keyword>
<evidence type="ECO:0000256" key="6">
    <source>
        <dbReference type="RuleBase" id="RU367022"/>
    </source>
</evidence>
<evidence type="ECO:0000256" key="1">
    <source>
        <dbReference type="ARBA" id="ARBA00004141"/>
    </source>
</evidence>
<evidence type="ECO:0000256" key="4">
    <source>
        <dbReference type="ARBA" id="ARBA00022989"/>
    </source>
</evidence>
<evidence type="ECO:0000256" key="3">
    <source>
        <dbReference type="ARBA" id="ARBA00022692"/>
    </source>
</evidence>
<dbReference type="Proteomes" id="UP001446871">
    <property type="component" value="Unassembled WGS sequence"/>
</dbReference>
<dbReference type="InterPro" id="IPR007274">
    <property type="entry name" value="Cop_transporter"/>
</dbReference>
<evidence type="ECO:0000256" key="5">
    <source>
        <dbReference type="ARBA" id="ARBA00023136"/>
    </source>
</evidence>
<dbReference type="Pfam" id="PF04145">
    <property type="entry name" value="Ctr"/>
    <property type="match status" value="1"/>
</dbReference>
<evidence type="ECO:0000313" key="8">
    <source>
        <dbReference type="EMBL" id="KAK8046316.1"/>
    </source>
</evidence>
<comment type="subcellular location">
    <subcellularLocation>
        <location evidence="1 6">Membrane</location>
        <topology evidence="1 6">Multi-pass membrane protein</topology>
    </subcellularLocation>
</comment>
<keyword evidence="6" id="KW-0406">Ion transport</keyword>
<feature type="transmembrane region" description="Helical" evidence="6">
    <location>
        <begin position="43"/>
        <end position="62"/>
    </location>
</feature>
<keyword evidence="4 6" id="KW-1133">Transmembrane helix</keyword>
<comment type="similarity">
    <text evidence="2 6">Belongs to the copper transporter (Ctr) (TC 1.A.56) family. SLC31A subfamily.</text>
</comment>
<keyword evidence="6" id="KW-0813">Transport</keyword>
<keyword evidence="5 6" id="KW-0472">Membrane</keyword>
<keyword evidence="6" id="KW-0187">Copper transport</keyword>
<comment type="caution">
    <text evidence="8">The sequence shown here is derived from an EMBL/GenBank/DDBJ whole genome shotgun (WGS) entry which is preliminary data.</text>
</comment>
<reference evidence="8 9" key="1">
    <citation type="submission" date="2023-01" db="EMBL/GenBank/DDBJ databases">
        <title>Analysis of 21 Apiospora genomes using comparative genomics revels a genus with tremendous synthesis potential of carbohydrate active enzymes and secondary metabolites.</title>
        <authorList>
            <person name="Sorensen T."/>
        </authorList>
    </citation>
    <scope>NUCLEOTIDE SEQUENCE [LARGE SCALE GENOMIC DNA]</scope>
    <source>
        <strain evidence="8 9">CBS 83171</strain>
    </source>
</reference>
<name>A0ABR1TI55_9PEZI</name>
<evidence type="ECO:0000256" key="2">
    <source>
        <dbReference type="ARBA" id="ARBA00006921"/>
    </source>
</evidence>
<feature type="region of interest" description="Disordered" evidence="7">
    <location>
        <begin position="79"/>
        <end position="101"/>
    </location>
</feature>
<sequence length="184" mass="20563">MTTPMGAHHHSHGAHDCKMSMYWNWNTVGACFFAEMWKVESEGGFAGLCIGIIITTMLFECIRQLGPWYTKHINRVHSRRRTTDQPMEERASGGAAAEEGHAPSSLPFRPSFGQHLVLALVHTLQFALGYFIMLMAMYYNGYIIICIMIGTFLGYVLVRWRDEVDPSALQRPGSSSSTSTGCHG</sequence>
<keyword evidence="6" id="KW-0186">Copper</keyword>
<dbReference type="PANTHER" id="PTHR12483:SF73">
    <property type="entry name" value="COPPER TRANSPORT PROTEIN CTR3"/>
    <property type="match status" value="1"/>
</dbReference>